<sequence>MTQTSAGRTLVAQSPAAYGSENEECSLIFAQPPLRPQKQAPQSRWKSAVGLIVAVTLVGAGVVGTSVAVAKTNHTPPTLAQMFTNKASFGNDTTNSTFVLTPSEPTVGAVDSNDTPEPTTTALQLTTSPSPTAVANTTDTDAPMMTIGEITLEPITTPNPPSTNSPEENTLTSTYAPTTTQPTTVTIAPTPITPEPTTETPQSTAVQTPESTSETTAPTPAPTVAATPEPTTETPAPTTAPTMAATPEPTTETVAATAEPTTETLVPTTETPAPTVAPTVAATPEPTTETPVHTGAETVAATPKPTTETPAPIAAPTESATPEPTTAATTVTVTSEPTTQTVATTPATPEPTTATPKPTAAPTVTATSEPTTETPAPTAAPTESPTLEPTIAATTVTVTSEPTTQTLATTAATPEPTTETPAPTAAPTESPTLEPTVAATTVTVTSEPTTQTLATTAATPEPTTETPAPTAAPTESPTLEPTVAATTVTVTSEPTTQTLATTAATPEPTTETPAPTAAPTESPTLEPTVAATTVTVTSEPTTQTLATTAATPEPTTETPAPTAAPTESPTLEPTVAATTVTVTSEPTTQTVATTPATPEPTTETPAPTAAPTESATPEPTTETPAPTVAPTEAATPEPTTETPASTSAATVAATPEPTIETLAPTAAPTLAATAESTTKNPAPTATSSIVATLAPASENAAISPAPPAAITSEPSSVFPGSTPAPVSAATSTTDSPTSAPTSAVVSSPISSIVTTNVPVSTAAPTQGLNSTTSSEFAALLDSMDTDENGFVDLGEVVEYYRVEKEAKIAQIRHAADEEVTAVNAKYSRYFDCVTQGYQAVRLPFSYLLVVKSRDISSADELQQVLQWADNECSKTTPQPTSTSDTYTRQEIVQYVQNITHSQQYIQCTEAVLDKFPEGYKFTKKDVDSIALTVQTNCLVATTPTPASPSPTRQAPTKAEILTYAKAVLEVLNNETEPVSNVQLHAFVKAHENVMTMKITKVWYNSDADRQQALDFVTKFYQRVDKCLDAAVVVFGDNGTIAVATLPSVYAWASGICASDSSKDFVDADLNKNNVVDEFEVAQVIATARNQQLSQLKRTTNSSEYLRSFFSIRETYDHTLECAHEGISQVGNAVDRTLTREQFYGYEVWMTRSCSNVVPDVSLHGVPSAVDIQGAWNLTTAHAIMGQLKAKDLELALASGTGVALHTQFIEDHYGLLRTCFDASFDESGGTPYNTTLERTRLCLDATVPSTMPIEVVVSRADFQALLQQLFAPTLAELDDEIAKAQALVDGLRAKKAALQMCIRKAVDAVANGQATVRQRDLNTAQQWTNQCVVSSKQ</sequence>
<gene>
    <name evidence="4" type="ORF">AaE_009910</name>
</gene>
<dbReference type="PROSITE" id="PS00018">
    <property type="entry name" value="EF_HAND_1"/>
    <property type="match status" value="2"/>
</dbReference>
<feature type="region of interest" description="Disordered" evidence="1">
    <location>
        <begin position="445"/>
        <end position="653"/>
    </location>
</feature>
<dbReference type="VEuPathDB" id="FungiDB:H257_06063"/>
<proteinExistence type="predicted"/>
<evidence type="ECO:0000259" key="3">
    <source>
        <dbReference type="PROSITE" id="PS50222"/>
    </source>
</evidence>
<dbReference type="GO" id="GO:0005509">
    <property type="term" value="F:calcium ion binding"/>
    <property type="evidence" value="ECO:0007669"/>
    <property type="project" value="InterPro"/>
</dbReference>
<feature type="region of interest" description="Disordered" evidence="1">
    <location>
        <begin position="152"/>
        <end position="433"/>
    </location>
</feature>
<dbReference type="PRINTS" id="PR01217">
    <property type="entry name" value="PRICHEXTENSN"/>
</dbReference>
<feature type="domain" description="EF-hand" evidence="3">
    <location>
        <begin position="771"/>
        <end position="806"/>
    </location>
</feature>
<evidence type="ECO:0000313" key="4">
    <source>
        <dbReference type="EMBL" id="KAF0722921.1"/>
    </source>
</evidence>
<organism evidence="4 5">
    <name type="scientific">Aphanomyces astaci</name>
    <name type="common">Crayfish plague agent</name>
    <dbReference type="NCBI Taxonomy" id="112090"/>
    <lineage>
        <taxon>Eukaryota</taxon>
        <taxon>Sar</taxon>
        <taxon>Stramenopiles</taxon>
        <taxon>Oomycota</taxon>
        <taxon>Saprolegniomycetes</taxon>
        <taxon>Saprolegniales</taxon>
        <taxon>Verrucalvaceae</taxon>
        <taxon>Aphanomyces</taxon>
    </lineage>
</organism>
<dbReference type="InterPro" id="IPR018247">
    <property type="entry name" value="EF_Hand_1_Ca_BS"/>
</dbReference>
<feature type="compositionally biased region" description="Polar residues" evidence="1">
    <location>
        <begin position="112"/>
        <end position="139"/>
    </location>
</feature>
<keyword evidence="2" id="KW-0812">Transmembrane</keyword>
<dbReference type="VEuPathDB" id="FungiDB:H257_06062"/>
<comment type="caution">
    <text evidence="4">The sequence shown here is derived from an EMBL/GenBank/DDBJ whole genome shotgun (WGS) entry which is preliminary data.</text>
</comment>
<keyword evidence="2" id="KW-1133">Transmembrane helix</keyword>
<evidence type="ECO:0000256" key="2">
    <source>
        <dbReference type="SAM" id="Phobius"/>
    </source>
</evidence>
<keyword evidence="2" id="KW-0472">Membrane</keyword>
<dbReference type="PROSITE" id="PS50222">
    <property type="entry name" value="EF_HAND_2"/>
    <property type="match status" value="1"/>
</dbReference>
<evidence type="ECO:0000313" key="5">
    <source>
        <dbReference type="Proteomes" id="UP000469452"/>
    </source>
</evidence>
<reference evidence="4 5" key="1">
    <citation type="submission" date="2019-06" db="EMBL/GenBank/DDBJ databases">
        <title>Genomics analysis of Aphanomyces spp. identifies a new class of oomycete effector associated with host adaptation.</title>
        <authorList>
            <person name="Gaulin E."/>
        </authorList>
    </citation>
    <scope>NUCLEOTIDE SEQUENCE [LARGE SCALE GENOMIC DNA]</scope>
    <source>
        <strain evidence="4 5">E</strain>
    </source>
</reference>
<feature type="region of interest" description="Disordered" evidence="1">
    <location>
        <begin position="106"/>
        <end position="139"/>
    </location>
</feature>
<feature type="compositionally biased region" description="Low complexity" evidence="1">
    <location>
        <begin position="164"/>
        <end position="433"/>
    </location>
</feature>
<dbReference type="Proteomes" id="UP000469452">
    <property type="component" value="Unassembled WGS sequence"/>
</dbReference>
<feature type="region of interest" description="Disordered" evidence="1">
    <location>
        <begin position="704"/>
        <end position="745"/>
    </location>
</feature>
<dbReference type="InterPro" id="IPR002048">
    <property type="entry name" value="EF_hand_dom"/>
</dbReference>
<evidence type="ECO:0000256" key="1">
    <source>
        <dbReference type="SAM" id="MobiDB-lite"/>
    </source>
</evidence>
<dbReference type="EMBL" id="VJMI01015859">
    <property type="protein sequence ID" value="KAF0722921.1"/>
    <property type="molecule type" value="Genomic_DNA"/>
</dbReference>
<feature type="transmembrane region" description="Helical" evidence="2">
    <location>
        <begin position="48"/>
        <end position="70"/>
    </location>
</feature>
<protein>
    <recommendedName>
        <fullName evidence="3">EF-hand domain-containing protein</fullName>
    </recommendedName>
</protein>
<name>A0A6A5AB35_APHAT</name>
<accession>A0A6A5AB35</accession>